<evidence type="ECO:0000313" key="2">
    <source>
        <dbReference type="EMBL" id="JAP13981.1"/>
    </source>
</evidence>
<name>A0A0V0H1G7_SOLCH</name>
<keyword evidence="1" id="KW-1133">Transmembrane helix</keyword>
<feature type="transmembrane region" description="Helical" evidence="1">
    <location>
        <begin position="6"/>
        <end position="26"/>
    </location>
</feature>
<accession>A0A0V0H1G7</accession>
<dbReference type="EMBL" id="GEDG01027231">
    <property type="protein sequence ID" value="JAP13981.1"/>
    <property type="molecule type" value="Transcribed_RNA"/>
</dbReference>
<feature type="transmembrane region" description="Helical" evidence="1">
    <location>
        <begin position="38"/>
        <end position="57"/>
    </location>
</feature>
<keyword evidence="1" id="KW-0812">Transmembrane</keyword>
<reference evidence="2" key="1">
    <citation type="submission" date="2015-12" db="EMBL/GenBank/DDBJ databases">
        <title>Gene expression during late stages of embryo sac development: a critical building block for successful pollen-pistil interactions.</title>
        <authorList>
            <person name="Liu Y."/>
            <person name="Joly V."/>
            <person name="Sabar M."/>
            <person name="Matton D.P."/>
        </authorList>
    </citation>
    <scope>NUCLEOTIDE SEQUENCE</scope>
</reference>
<sequence length="92" mass="9974">MVPGLMSFPLFILTIMKLLASYILSCHVTSISFITSRILLICASSLPLIVLLFFIVIEVNVSCLNSALCFLVTLVFAVLAITGTPSYSRGCQ</sequence>
<protein>
    <submittedName>
        <fullName evidence="2">Putative ovule protein</fullName>
    </submittedName>
</protein>
<feature type="transmembrane region" description="Helical" evidence="1">
    <location>
        <begin position="63"/>
        <end position="82"/>
    </location>
</feature>
<evidence type="ECO:0000256" key="1">
    <source>
        <dbReference type="SAM" id="Phobius"/>
    </source>
</evidence>
<organism evidence="2">
    <name type="scientific">Solanum chacoense</name>
    <name type="common">Chaco potato</name>
    <dbReference type="NCBI Taxonomy" id="4108"/>
    <lineage>
        <taxon>Eukaryota</taxon>
        <taxon>Viridiplantae</taxon>
        <taxon>Streptophyta</taxon>
        <taxon>Embryophyta</taxon>
        <taxon>Tracheophyta</taxon>
        <taxon>Spermatophyta</taxon>
        <taxon>Magnoliopsida</taxon>
        <taxon>eudicotyledons</taxon>
        <taxon>Gunneridae</taxon>
        <taxon>Pentapetalae</taxon>
        <taxon>asterids</taxon>
        <taxon>lamiids</taxon>
        <taxon>Solanales</taxon>
        <taxon>Solanaceae</taxon>
        <taxon>Solanoideae</taxon>
        <taxon>Solaneae</taxon>
        <taxon>Solanum</taxon>
    </lineage>
</organism>
<keyword evidence="1" id="KW-0472">Membrane</keyword>
<dbReference type="AlphaFoldDB" id="A0A0V0H1G7"/>
<proteinExistence type="predicted"/>